<gene>
    <name evidence="18" type="ORF">JJJ17_14130</name>
</gene>
<evidence type="ECO:0000256" key="6">
    <source>
        <dbReference type="ARBA" id="ARBA00022630"/>
    </source>
</evidence>
<organism evidence="18 19">
    <name type="scientific">Paracoccus caeni</name>
    <dbReference type="NCBI Taxonomy" id="657651"/>
    <lineage>
        <taxon>Bacteria</taxon>
        <taxon>Pseudomonadati</taxon>
        <taxon>Pseudomonadota</taxon>
        <taxon>Alphaproteobacteria</taxon>
        <taxon>Rhodobacterales</taxon>
        <taxon>Paracoccaceae</taxon>
        <taxon>Paracoccus</taxon>
    </lineage>
</organism>
<dbReference type="SUPFAM" id="SSF52518">
    <property type="entry name" value="Thiamin diphosphate-binding fold (THDP-binding)"/>
    <property type="match status" value="2"/>
</dbReference>
<keyword evidence="8 14" id="KW-0479">Metal-binding</keyword>
<dbReference type="AlphaFoldDB" id="A0A934VZI2"/>
<dbReference type="GO" id="GO:0003984">
    <property type="term" value="F:acetolactate synthase activity"/>
    <property type="evidence" value="ECO:0007669"/>
    <property type="project" value="UniProtKB-EC"/>
</dbReference>
<evidence type="ECO:0000259" key="16">
    <source>
        <dbReference type="Pfam" id="PF02775"/>
    </source>
</evidence>
<dbReference type="CDD" id="cd07035">
    <property type="entry name" value="TPP_PYR_POX_like"/>
    <property type="match status" value="1"/>
</dbReference>
<evidence type="ECO:0000256" key="13">
    <source>
        <dbReference type="ARBA" id="ARBA00048670"/>
    </source>
</evidence>
<dbReference type="GO" id="GO:0030976">
    <property type="term" value="F:thiamine pyrophosphate binding"/>
    <property type="evidence" value="ECO:0007669"/>
    <property type="project" value="UniProtKB-UniRule"/>
</dbReference>
<dbReference type="PANTHER" id="PTHR18968">
    <property type="entry name" value="THIAMINE PYROPHOSPHATE ENZYMES"/>
    <property type="match status" value="1"/>
</dbReference>
<dbReference type="InterPro" id="IPR029061">
    <property type="entry name" value="THDP-binding"/>
</dbReference>
<evidence type="ECO:0000256" key="5">
    <source>
        <dbReference type="ARBA" id="ARBA00022605"/>
    </source>
</evidence>
<evidence type="ECO:0000256" key="8">
    <source>
        <dbReference type="ARBA" id="ARBA00022723"/>
    </source>
</evidence>
<dbReference type="InterPro" id="IPR012000">
    <property type="entry name" value="Thiamin_PyroP_enz_cen_dom"/>
</dbReference>
<dbReference type="Gene3D" id="3.40.50.1220">
    <property type="entry name" value="TPP-binding domain"/>
    <property type="match status" value="1"/>
</dbReference>
<dbReference type="InterPro" id="IPR045229">
    <property type="entry name" value="TPP_enz"/>
</dbReference>
<dbReference type="GO" id="GO:0009099">
    <property type="term" value="P:L-valine biosynthetic process"/>
    <property type="evidence" value="ECO:0007669"/>
    <property type="project" value="TreeGrafter"/>
</dbReference>
<dbReference type="EC" id="2.2.1.6" evidence="4 14"/>
<comment type="cofactor">
    <cofactor evidence="14">
        <name>thiamine diphosphate</name>
        <dbReference type="ChEBI" id="CHEBI:58937"/>
    </cofactor>
    <text evidence="14">Binds 1 thiamine pyrophosphate per subunit.</text>
</comment>
<evidence type="ECO:0000256" key="12">
    <source>
        <dbReference type="ARBA" id="ARBA00023304"/>
    </source>
</evidence>
<accession>A0A934VZI2</accession>
<dbReference type="RefSeq" id="WP_200687515.1">
    <property type="nucleotide sequence ID" value="NZ_JAEPRQ010000005.1"/>
</dbReference>
<dbReference type="Pfam" id="PF00205">
    <property type="entry name" value="TPP_enzyme_M"/>
    <property type="match status" value="1"/>
</dbReference>
<keyword evidence="6" id="KW-0285">Flavoprotein</keyword>
<dbReference type="Pfam" id="PF02776">
    <property type="entry name" value="TPP_enzyme_N"/>
    <property type="match status" value="1"/>
</dbReference>
<keyword evidence="9" id="KW-0274">FAD</keyword>
<dbReference type="CDD" id="cd02015">
    <property type="entry name" value="TPP_AHAS"/>
    <property type="match status" value="1"/>
</dbReference>
<dbReference type="NCBIfam" id="NF006581">
    <property type="entry name" value="PRK09107.1"/>
    <property type="match status" value="1"/>
</dbReference>
<evidence type="ECO:0000256" key="10">
    <source>
        <dbReference type="ARBA" id="ARBA00022842"/>
    </source>
</evidence>
<comment type="caution">
    <text evidence="18">The sequence shown here is derived from an EMBL/GenBank/DDBJ whole genome shotgun (WGS) entry which is preliminary data.</text>
</comment>
<dbReference type="FunFam" id="3.40.50.970:FF:000007">
    <property type="entry name" value="Acetolactate synthase"/>
    <property type="match status" value="1"/>
</dbReference>
<dbReference type="FunFam" id="3.40.50.970:FF:000016">
    <property type="entry name" value="Acetolactate synthase"/>
    <property type="match status" value="1"/>
</dbReference>
<comment type="catalytic activity">
    <reaction evidence="13 14">
        <text>2 pyruvate + H(+) = (2S)-2-acetolactate + CO2</text>
        <dbReference type="Rhea" id="RHEA:25249"/>
        <dbReference type="ChEBI" id="CHEBI:15361"/>
        <dbReference type="ChEBI" id="CHEBI:15378"/>
        <dbReference type="ChEBI" id="CHEBI:16526"/>
        <dbReference type="ChEBI" id="CHEBI:58476"/>
        <dbReference type="EC" id="2.2.1.6"/>
    </reaction>
</comment>
<keyword evidence="19" id="KW-1185">Reference proteome</keyword>
<dbReference type="FunFam" id="3.40.50.1220:FF:000008">
    <property type="entry name" value="Acetolactate synthase"/>
    <property type="match status" value="1"/>
</dbReference>
<comment type="cofactor">
    <cofactor evidence="14">
        <name>Mg(2+)</name>
        <dbReference type="ChEBI" id="CHEBI:18420"/>
    </cofactor>
    <text evidence="14">Binds 1 Mg(2+) ion per subunit.</text>
</comment>
<dbReference type="Gene3D" id="3.40.50.970">
    <property type="match status" value="2"/>
</dbReference>
<dbReference type="SUPFAM" id="SSF52467">
    <property type="entry name" value="DHS-like NAD/FAD-binding domain"/>
    <property type="match status" value="1"/>
</dbReference>
<keyword evidence="5 14" id="KW-0028">Amino-acid biosynthesis</keyword>
<dbReference type="GO" id="GO:0005948">
    <property type="term" value="C:acetolactate synthase complex"/>
    <property type="evidence" value="ECO:0007669"/>
    <property type="project" value="TreeGrafter"/>
</dbReference>
<dbReference type="PROSITE" id="PS00187">
    <property type="entry name" value="TPP_ENZYMES"/>
    <property type="match status" value="1"/>
</dbReference>
<evidence type="ECO:0000256" key="1">
    <source>
        <dbReference type="ARBA" id="ARBA00004974"/>
    </source>
</evidence>
<evidence type="ECO:0000256" key="9">
    <source>
        <dbReference type="ARBA" id="ARBA00022827"/>
    </source>
</evidence>
<evidence type="ECO:0000256" key="11">
    <source>
        <dbReference type="ARBA" id="ARBA00023052"/>
    </source>
</evidence>
<evidence type="ECO:0000313" key="19">
    <source>
        <dbReference type="Proteomes" id="UP000640485"/>
    </source>
</evidence>
<dbReference type="Proteomes" id="UP000640485">
    <property type="component" value="Unassembled WGS sequence"/>
</dbReference>
<dbReference type="EMBL" id="JAEPRQ010000005">
    <property type="protein sequence ID" value="MBK4217067.1"/>
    <property type="molecule type" value="Genomic_DNA"/>
</dbReference>
<dbReference type="InterPro" id="IPR012846">
    <property type="entry name" value="Acetolactate_synth_lsu"/>
</dbReference>
<name>A0A934VZI2_9RHOB</name>
<keyword evidence="12 14" id="KW-0100">Branched-chain amino acid biosynthesis</keyword>
<comment type="similarity">
    <text evidence="3 14">Belongs to the TPP enzyme family.</text>
</comment>
<keyword evidence="7 14" id="KW-0808">Transferase</keyword>
<comment type="pathway">
    <text evidence="2 14">Amino-acid biosynthesis; L-valine biosynthesis; L-valine from pyruvate: step 1/4.</text>
</comment>
<dbReference type="GO" id="GO:0009097">
    <property type="term" value="P:isoleucine biosynthetic process"/>
    <property type="evidence" value="ECO:0007669"/>
    <property type="project" value="TreeGrafter"/>
</dbReference>
<sequence>MSRMMTGARMVVEALRDQGVDTVFGYPGGAVLPIYDEIFQQNDITHVLVRHEQGAVHMAEGYARSTGKPGVVLVTSGPGATNAVTGLTDALLDSIPIVVLSGQVPTFMIGTDGFQEADTVGITRPCTKHNWLVKDTGKLAETIHKAFHVATSGRPGPVLVDIPKDVQFATDEYVAPTEVETSRYQPERKGDIGAITRLVELIEQAERPILYTGGGVINSGNEASRLLRELADSTGFPITSTLMGLGAYPASGKGWLGMLGMHGLYEANLAMHGCDLMINIGARFDDRITGRLADFSPGSIKAHIDIDPSSINKVIQVDVPIVGDVASVLGQLLEVWKARGSKVNKAGLGKWWEQIEGWRTKNSLFYRNSDTIIKPQYALQRLQELTKDRDRYITTEVGQHQMWAAQFLHFDEPNRWMTSGGLGTMGYGLPASVGVQMAHPEALVINVAGDASWLMNMQEMGTAVQFRLPVKQFILNNERLGMVRQWQQLLHGERYSQSWSDSLPDFVKLAEAFGCKGAQVRDPKDLDAAIQQMMDYDGPFILDVLVEKHENCFPMIPSGKPHNEMLLGDAETQDAIKAEGAVLV</sequence>
<evidence type="ECO:0000256" key="14">
    <source>
        <dbReference type="RuleBase" id="RU003591"/>
    </source>
</evidence>
<dbReference type="InterPro" id="IPR011766">
    <property type="entry name" value="TPP_enzyme_TPP-bd"/>
</dbReference>
<protein>
    <recommendedName>
        <fullName evidence="4 14">Acetolactate synthase</fullName>
        <ecNumber evidence="4 14">2.2.1.6</ecNumber>
    </recommendedName>
</protein>
<reference evidence="18" key="1">
    <citation type="submission" date="2021-01" db="EMBL/GenBank/DDBJ databases">
        <title>Paracoccus amoyensis sp. nov., isolated from the surface seawater along the coast of Xiamen Island, China.</title>
        <authorList>
            <person name="Lyu L."/>
        </authorList>
    </citation>
    <scope>NUCLEOTIDE SEQUENCE</scope>
    <source>
        <strain evidence="18">MJ17</strain>
    </source>
</reference>
<evidence type="ECO:0000256" key="7">
    <source>
        <dbReference type="ARBA" id="ARBA00022679"/>
    </source>
</evidence>
<evidence type="ECO:0000256" key="2">
    <source>
        <dbReference type="ARBA" id="ARBA00005025"/>
    </source>
</evidence>
<dbReference type="NCBIfam" id="TIGR00118">
    <property type="entry name" value="acolac_lg"/>
    <property type="match status" value="1"/>
</dbReference>
<dbReference type="GO" id="GO:0050660">
    <property type="term" value="F:flavin adenine dinucleotide binding"/>
    <property type="evidence" value="ECO:0007669"/>
    <property type="project" value="InterPro"/>
</dbReference>
<evidence type="ECO:0000259" key="17">
    <source>
        <dbReference type="Pfam" id="PF02776"/>
    </source>
</evidence>
<dbReference type="InterPro" id="IPR000399">
    <property type="entry name" value="TPP-bd_CS"/>
</dbReference>
<comment type="pathway">
    <text evidence="1 14">Amino-acid biosynthesis; L-isoleucine biosynthesis; L-isoleucine from 2-oxobutanoate: step 1/4.</text>
</comment>
<dbReference type="InterPro" id="IPR012001">
    <property type="entry name" value="Thiamin_PyroP_enz_TPP-bd_dom"/>
</dbReference>
<evidence type="ECO:0000313" key="18">
    <source>
        <dbReference type="EMBL" id="MBK4217067.1"/>
    </source>
</evidence>
<dbReference type="InterPro" id="IPR039368">
    <property type="entry name" value="AHAS_TPP"/>
</dbReference>
<dbReference type="GO" id="GO:0000287">
    <property type="term" value="F:magnesium ion binding"/>
    <property type="evidence" value="ECO:0007669"/>
    <property type="project" value="UniProtKB-UniRule"/>
</dbReference>
<keyword evidence="10 14" id="KW-0460">Magnesium</keyword>
<feature type="domain" description="Thiamine pyrophosphate enzyme central" evidence="15">
    <location>
        <begin position="195"/>
        <end position="332"/>
    </location>
</feature>
<feature type="domain" description="Thiamine pyrophosphate enzyme N-terminal TPP-binding" evidence="17">
    <location>
        <begin position="5"/>
        <end position="120"/>
    </location>
</feature>
<proteinExistence type="inferred from homology"/>
<dbReference type="PANTHER" id="PTHR18968:SF13">
    <property type="entry name" value="ACETOLACTATE SYNTHASE CATALYTIC SUBUNIT, MITOCHONDRIAL"/>
    <property type="match status" value="1"/>
</dbReference>
<feature type="domain" description="Thiamine pyrophosphate enzyme TPP-binding" evidence="16">
    <location>
        <begin position="397"/>
        <end position="544"/>
    </location>
</feature>
<evidence type="ECO:0000259" key="15">
    <source>
        <dbReference type="Pfam" id="PF00205"/>
    </source>
</evidence>
<evidence type="ECO:0000256" key="4">
    <source>
        <dbReference type="ARBA" id="ARBA00013145"/>
    </source>
</evidence>
<keyword evidence="11 14" id="KW-0786">Thiamine pyrophosphate</keyword>
<dbReference type="Pfam" id="PF02775">
    <property type="entry name" value="TPP_enzyme_C"/>
    <property type="match status" value="1"/>
</dbReference>
<evidence type="ECO:0000256" key="3">
    <source>
        <dbReference type="ARBA" id="ARBA00007812"/>
    </source>
</evidence>
<dbReference type="InterPro" id="IPR029035">
    <property type="entry name" value="DHS-like_NAD/FAD-binding_dom"/>
</dbReference>